<evidence type="ECO:0000313" key="2">
    <source>
        <dbReference type="Proteomes" id="UP000654075"/>
    </source>
</evidence>
<keyword evidence="2" id="KW-1185">Reference proteome</keyword>
<proteinExistence type="predicted"/>
<evidence type="ECO:0000313" key="1">
    <source>
        <dbReference type="EMBL" id="CAE8597878.1"/>
    </source>
</evidence>
<accession>A0A813EI79</accession>
<protein>
    <submittedName>
        <fullName evidence="1">Uncharacterized protein</fullName>
    </submittedName>
</protein>
<dbReference type="AlphaFoldDB" id="A0A813EI79"/>
<dbReference type="Proteomes" id="UP000654075">
    <property type="component" value="Unassembled WGS sequence"/>
</dbReference>
<gene>
    <name evidence="1" type="ORF">PGLA1383_LOCUS16301</name>
</gene>
<comment type="caution">
    <text evidence="1">The sequence shown here is derived from an EMBL/GenBank/DDBJ whole genome shotgun (WGS) entry which is preliminary data.</text>
</comment>
<dbReference type="EMBL" id="CAJNNV010009871">
    <property type="protein sequence ID" value="CAE8597878.1"/>
    <property type="molecule type" value="Genomic_DNA"/>
</dbReference>
<sequence length="120" mass="12947">MAAPLVASQAATKGRLAQQSRLQLALEEALGSLEAEGLLASQAATCIRRVAGEALRRDAGRWPELRLGGRLAGYRALRGEWTMHLDKVNVQVVPEHPSRGVCGASRQIRRLKVIGSEVVI</sequence>
<name>A0A813EI79_POLGL</name>
<reference evidence="1" key="1">
    <citation type="submission" date="2021-02" db="EMBL/GenBank/DDBJ databases">
        <authorList>
            <person name="Dougan E. K."/>
            <person name="Rhodes N."/>
            <person name="Thang M."/>
            <person name="Chan C."/>
        </authorList>
    </citation>
    <scope>NUCLEOTIDE SEQUENCE</scope>
</reference>
<organism evidence="1 2">
    <name type="scientific">Polarella glacialis</name>
    <name type="common">Dinoflagellate</name>
    <dbReference type="NCBI Taxonomy" id="89957"/>
    <lineage>
        <taxon>Eukaryota</taxon>
        <taxon>Sar</taxon>
        <taxon>Alveolata</taxon>
        <taxon>Dinophyceae</taxon>
        <taxon>Suessiales</taxon>
        <taxon>Suessiaceae</taxon>
        <taxon>Polarella</taxon>
    </lineage>
</organism>